<dbReference type="GO" id="GO:0016020">
    <property type="term" value="C:membrane"/>
    <property type="evidence" value="ECO:0007669"/>
    <property type="project" value="InterPro"/>
</dbReference>
<dbReference type="Pfam" id="PF05791">
    <property type="entry name" value="Bacillus_HBL"/>
    <property type="match status" value="1"/>
</dbReference>
<dbReference type="InterPro" id="IPR008414">
    <property type="entry name" value="HBL"/>
</dbReference>
<evidence type="ECO:0000256" key="1">
    <source>
        <dbReference type="SAM" id="Coils"/>
    </source>
</evidence>
<organism evidence="2 3">
    <name type="scientific">Bacillus toyonensis</name>
    <dbReference type="NCBI Taxonomy" id="155322"/>
    <lineage>
        <taxon>Bacteria</taxon>
        <taxon>Bacillati</taxon>
        <taxon>Bacillota</taxon>
        <taxon>Bacilli</taxon>
        <taxon>Bacillales</taxon>
        <taxon>Bacillaceae</taxon>
        <taxon>Bacillus</taxon>
        <taxon>Bacillus cereus group</taxon>
    </lineage>
</organism>
<protein>
    <submittedName>
        <fullName evidence="2">Hemolysin BL lytic component L2</fullName>
    </submittedName>
</protein>
<dbReference type="Proteomes" id="UP000220841">
    <property type="component" value="Unassembled WGS sequence"/>
</dbReference>
<dbReference type="SUPFAM" id="SSF58100">
    <property type="entry name" value="Bacterial hemolysins"/>
    <property type="match status" value="1"/>
</dbReference>
<accession>A0A2A8H8S3</accession>
<proteinExistence type="predicted"/>
<dbReference type="PANTHER" id="PTHR38443:SF2">
    <property type="entry name" value="NON-HEMOLYTIC ENTEROTOXIN LYTIC COMPONENT L1"/>
    <property type="match status" value="1"/>
</dbReference>
<comment type="caution">
    <text evidence="2">The sequence shown here is derived from an EMBL/GenBank/DDBJ whole genome shotgun (WGS) entry which is preliminary data.</text>
</comment>
<evidence type="ECO:0000313" key="3">
    <source>
        <dbReference type="Proteomes" id="UP000220841"/>
    </source>
</evidence>
<dbReference type="RefSeq" id="WP_098227499.1">
    <property type="nucleotide sequence ID" value="NZ_NUBY01000202.1"/>
</dbReference>
<evidence type="ECO:0000313" key="2">
    <source>
        <dbReference type="EMBL" id="PEP95268.1"/>
    </source>
</evidence>
<name>A0A2A8H8S3_9BACI</name>
<dbReference type="AlphaFoldDB" id="A0A2A8H8S3"/>
<dbReference type="Gene3D" id="1.20.1170.10">
    <property type="match status" value="2"/>
</dbReference>
<keyword evidence="1" id="KW-0175">Coiled coil</keyword>
<dbReference type="InterPro" id="IPR052785">
    <property type="entry name" value="Enterotoxin_cmpnt"/>
</dbReference>
<feature type="coiled-coil region" evidence="1">
    <location>
        <begin position="258"/>
        <end position="307"/>
    </location>
</feature>
<gene>
    <name evidence="2" type="ORF">CN585_26070</name>
</gene>
<dbReference type="PANTHER" id="PTHR38443">
    <property type="match status" value="1"/>
</dbReference>
<sequence>MKNRFINGFLVTSLLTGGAIPICTLATPVALAETQQDNLDISLSLSKLGRQSQFIQLCVDDALKRPNIQMTELPALQTDQSLIKQDMQEWSSELYPHLVLINAKSKGFTTKFNSYYPDLKQFVDSNEDQQGFLDRLEALQDVVSSNQGKIQSHINELQSFQSRLDNDMKKLGDHAKEGKDLLSGSGSGKIDQYNMALSEARNKIQKNLQEIALLPGALNAKGFDIFKEVYNLSKELMTPVAESAIAAVNKGKEIEKSIVEAENSAEKVAKEANKSTAEIETAKKEAREKIEKDKKNELAAAAAAKAQEYDLLQMIDIDKIQKTYNSFAEVNKLSASQRAYLEDLQKQNETIYKLTTKLTIVDIQKDLLNLMKNDADTFTNQVKLEISLLENYKKDWDQVKDCITQLSTRISDPKVQSAQLKRLKDLNSQLEEQMNGFNS</sequence>
<dbReference type="EMBL" id="NUBY01000202">
    <property type="protein sequence ID" value="PEP95268.1"/>
    <property type="molecule type" value="Genomic_DNA"/>
</dbReference>
<reference evidence="2 3" key="1">
    <citation type="submission" date="2017-09" db="EMBL/GenBank/DDBJ databases">
        <title>Large-scale bioinformatics analysis of Bacillus genomes uncovers conserved roles of natural products in bacterial physiology.</title>
        <authorList>
            <consortium name="Agbiome Team Llc"/>
            <person name="Bleich R.M."/>
            <person name="Grubbs K.J."/>
            <person name="Santa Maria K.C."/>
            <person name="Allen S.E."/>
            <person name="Farag S."/>
            <person name="Shank E.A."/>
            <person name="Bowers A."/>
        </authorList>
    </citation>
    <scope>NUCLEOTIDE SEQUENCE [LARGE SCALE GENOMIC DNA]</scope>
    <source>
        <strain evidence="2 3">AFS021349</strain>
    </source>
</reference>
<dbReference type="CDD" id="cd21116">
    <property type="entry name" value="ClyA-like"/>
    <property type="match status" value="1"/>
</dbReference>